<feature type="coiled-coil region" evidence="1">
    <location>
        <begin position="296"/>
        <end position="351"/>
    </location>
</feature>
<proteinExistence type="predicted"/>
<keyword evidence="1" id="KW-0175">Coiled coil</keyword>
<dbReference type="RefSeq" id="WP_008380812.1">
    <property type="nucleotide sequence ID" value="NZ_BAOP01000030.1"/>
</dbReference>
<dbReference type="InterPro" id="IPR008258">
    <property type="entry name" value="Transglycosylase_SLT_dom_1"/>
</dbReference>
<dbReference type="InterPro" id="IPR023346">
    <property type="entry name" value="Lysozyme-like_dom_sf"/>
</dbReference>
<dbReference type="eggNOG" id="COG1196">
    <property type="taxonomic scope" value="Bacteria"/>
</dbReference>
<keyword evidence="4" id="KW-1185">Reference proteome</keyword>
<dbReference type="eggNOG" id="COG3953">
    <property type="taxonomic scope" value="Bacteria"/>
</dbReference>
<dbReference type="SUPFAM" id="SSF53955">
    <property type="entry name" value="Lysozyme-like"/>
    <property type="match status" value="1"/>
</dbReference>
<dbReference type="eggNOG" id="COG0419">
    <property type="taxonomic scope" value="Bacteria"/>
</dbReference>
<evidence type="ECO:0000259" key="2">
    <source>
        <dbReference type="Pfam" id="PF01464"/>
    </source>
</evidence>
<dbReference type="eggNOG" id="COG5412">
    <property type="taxonomic scope" value="Bacteria"/>
</dbReference>
<sequence length="1762" mass="181925">MATFTAASAKIKLVPSLEGFHRRASSDLRKMKLTASVDLVPDVAAFKSRVEAVKVTVPVKLSVSAAQFREQVKNLNVTVPTKLQVDAAHFRAQVEHLRVTIPTSLDVDTAAVHAALATLPSGTIHTSLQVDASSAMTSVRAAHAQMQAWLNGNPLTVRVHTDNSTLQQLIGHLNQVSSASNRASSSANGTSSALGRIGGAAGSVAKISGLIVGIGGAAGLAGGAVGGLAMGLAGLAAAGLPAIGAITVGLKGIGEAFKAFGKDAGGGAAAAVDNSSAIASAEHSVQTAMRGSKQAQEDLTRARKDARREIDDMNMSLRQSALDEREAAIAVADARDELAKTKNDSKATKRDREKAQLSLDQAVLRQEEAVKRGKRLAADTAEANKKGVEGSDQVVKAKQAIADADYQVVEAQRALADAMKSTASAAGGKDPVAEALAKLSPNARAFVETVHGMSDAWTEVKFATQDALFEGAAESIQGLATTYLPVLKTGLTGIATEMNGVAHGMAGLLQQPANVDKVGLAFSATAGVIAGAKSGILDMTQGVLDLGAAAAPVATQLGEGFGAIFGEIGKAFTELSNSGAMTQLFQNFGVLLESGIGPLLGDVVRTLTTLGNAVLPALTPLLSTLGNTLVMIAPQLGQLGAAFAQALTPILPVLGQVISALATALIPILPPLSQGIQTIGRVLAQILPIVAPVFEGIAENLSKALSALAPLLPPLFELVSAILTPMIAIAGQLFDAFAPLIAQLAEALRPVIEALTPILAEVGQILGEALTQAIQQMTPLMMPMVDAFMQLLQAILPILPVLVELAVKLLPVMMVQFQLWAPILTELIKLMASWIENQLKVLIPIISKVSEWVGKLTDKLQYLGPMMSMAIQMIKDGVGRAKDWIVEKFTAVVDFVRGLPQKVRDAASGLWDGIKDGFKSAVNWVVRKWNDLSFKIPEITIPNPLPGDNDFKIGGQSLDTPDIPYLASGGPVRGAGGPTDDKIPSMLSNGEFVMKTAAVRKYGLDFMNQVNSGLFKPQVAAAFASGGAVGTPTSAPAAPSGDPFAQMVALLSTIAGNTGQQAAATGGPGAAAPAGGGVTGAGAGVAGAAVGALGETVMTATGLIGPALLGVESQLTSLALTATTQLGTIAGPAMSALGSTISAVQAGTISPSLAAVNASLTQTGSAFVSAVTGTINPQWAAAGANIRAVQAGPMNTAFAEARNALWQTAQTFGPAVGMIGQQWSGIREATATPVRFTITSVFNDGVVGMWNSVSDLLGTTRMNQYPVRFATGGYVDPSLPGAKAGKDSIPALLMPGEFVMRKKVVDRFGESNLAKINGGMDPQGLFPASWRLSDVPQRLAAGGVVKGTPAWAALKRGWDWARSRSGRPYVLGGSADGAGGTDCSGYMSGIADVIQGGNGARQWATMAFNGGGNGQQASGPQGFIRGLAAGFSVGVLNGGPAGGHTAGTIGGVEGIPAVNVESGGSHGNVAFGGPAVGADHSQFPTRYHLPVVNGAFVSGGGGGRSLSDIVSSITGPAWQRITATAAGYRGAGGTIDEYPSKVAARLKDSTSKKIDKLIQETTSFADPGGAGVERWRPLVRLLLMRYRLGEDNADRTLRRMNQESGGNPRAINNYDINAKNGTPSKGLMQVIQPTFDAFRDPALSPDIWDPMANVASSMRYAMSRYGSLASAYDRAGGYDQGGWMDPGVNAFYNGFRKPEAVLTPSESEAFVGIAQRWVEDERAGSTYVGQQVQNQWLVDPDAQSASTRRSVRRAIRQEVALV</sequence>
<dbReference type="SUPFAM" id="SSF48371">
    <property type="entry name" value="ARM repeat"/>
    <property type="match status" value="1"/>
</dbReference>
<organism evidence="3 4">
    <name type="scientific">Gordonia malaquae NBRC 108250</name>
    <dbReference type="NCBI Taxonomy" id="1223542"/>
    <lineage>
        <taxon>Bacteria</taxon>
        <taxon>Bacillati</taxon>
        <taxon>Actinomycetota</taxon>
        <taxon>Actinomycetes</taxon>
        <taxon>Mycobacteriales</taxon>
        <taxon>Gordoniaceae</taxon>
        <taxon>Gordonia</taxon>
    </lineage>
</organism>
<dbReference type="Pfam" id="PF01464">
    <property type="entry name" value="SLT"/>
    <property type="match status" value="1"/>
</dbReference>
<dbReference type="EMBL" id="BAOP01000030">
    <property type="protein sequence ID" value="GAC81221.1"/>
    <property type="molecule type" value="Genomic_DNA"/>
</dbReference>
<dbReference type="CDD" id="cd13402">
    <property type="entry name" value="LT_TF-like"/>
    <property type="match status" value="1"/>
</dbReference>
<gene>
    <name evidence="3" type="ORF">GM1_030_00500</name>
</gene>
<dbReference type="InterPro" id="IPR016024">
    <property type="entry name" value="ARM-type_fold"/>
</dbReference>
<dbReference type="STRING" id="410332.SAMN04488550_4119"/>
<evidence type="ECO:0000256" key="1">
    <source>
        <dbReference type="SAM" id="Coils"/>
    </source>
</evidence>
<protein>
    <recommendedName>
        <fullName evidence="2">Transglycosylase SLT domain-containing protein</fullName>
    </recommendedName>
</protein>
<name>M3TI90_GORML</name>
<dbReference type="Gene3D" id="1.10.530.10">
    <property type="match status" value="1"/>
</dbReference>
<comment type="caution">
    <text evidence="3">The sequence shown here is derived from an EMBL/GenBank/DDBJ whole genome shotgun (WGS) entry which is preliminary data.</text>
</comment>
<dbReference type="Proteomes" id="UP000035009">
    <property type="component" value="Unassembled WGS sequence"/>
</dbReference>
<reference evidence="3 4" key="1">
    <citation type="submission" date="2013-02" db="EMBL/GenBank/DDBJ databases">
        <title>Whole genome shotgun sequence of Gordonia malaquae NBRC 108250.</title>
        <authorList>
            <person name="Yoshida I."/>
            <person name="Hosoyama A."/>
            <person name="Tsuchikane K."/>
            <person name="Ando Y."/>
            <person name="Baba S."/>
            <person name="Ohji S."/>
            <person name="Hamada M."/>
            <person name="Tamura T."/>
            <person name="Yamazoe A."/>
            <person name="Yamazaki S."/>
            <person name="Fujita N."/>
        </authorList>
    </citation>
    <scope>NUCLEOTIDE SEQUENCE [LARGE SCALE GENOMIC DNA]</scope>
    <source>
        <strain evidence="3 4">NBRC 108250</strain>
    </source>
</reference>
<evidence type="ECO:0000313" key="4">
    <source>
        <dbReference type="Proteomes" id="UP000035009"/>
    </source>
</evidence>
<evidence type="ECO:0000313" key="3">
    <source>
        <dbReference type="EMBL" id="GAC81221.1"/>
    </source>
</evidence>
<feature type="domain" description="Transglycosylase SLT" evidence="2">
    <location>
        <begin position="1600"/>
        <end position="1681"/>
    </location>
</feature>
<accession>M3TI90</accession>